<dbReference type="OrthoDB" id="1806687at2"/>
<feature type="transmembrane region" description="Helical" evidence="5">
    <location>
        <begin position="6"/>
        <end position="27"/>
    </location>
</feature>
<evidence type="ECO:0000313" key="8">
    <source>
        <dbReference type="Proteomes" id="UP000001556"/>
    </source>
</evidence>
<dbReference type="InterPro" id="IPR022781">
    <property type="entry name" value="Flagellar_biosynth_FliO"/>
</dbReference>
<keyword evidence="5" id="KW-0975">Bacterial flagellum</keyword>
<evidence type="ECO:0000256" key="6">
    <source>
        <dbReference type="SAM" id="MobiDB-lite"/>
    </source>
</evidence>
<organism evidence="7 8">
    <name type="scientific">Desulforamulus reducens (strain ATCC BAA-1160 / DSM 100696 / MI-1)</name>
    <name type="common">Desulfotomaculum reducens</name>
    <dbReference type="NCBI Taxonomy" id="349161"/>
    <lineage>
        <taxon>Bacteria</taxon>
        <taxon>Bacillati</taxon>
        <taxon>Bacillota</taxon>
        <taxon>Clostridia</taxon>
        <taxon>Eubacteriales</taxon>
        <taxon>Peptococcaceae</taxon>
        <taxon>Desulforamulus</taxon>
    </lineage>
</organism>
<evidence type="ECO:0000256" key="5">
    <source>
        <dbReference type="RuleBase" id="RU362064"/>
    </source>
</evidence>
<evidence type="ECO:0000313" key="7">
    <source>
        <dbReference type="EMBL" id="ABO50907.1"/>
    </source>
</evidence>
<evidence type="ECO:0000256" key="3">
    <source>
        <dbReference type="ARBA" id="ARBA00022989"/>
    </source>
</evidence>
<protein>
    <recommendedName>
        <fullName evidence="5">Flagellar protein</fullName>
    </recommendedName>
</protein>
<dbReference type="Pfam" id="PF04347">
    <property type="entry name" value="FliO"/>
    <property type="match status" value="1"/>
</dbReference>
<dbReference type="eggNOG" id="COG3190">
    <property type="taxonomic scope" value="Bacteria"/>
</dbReference>
<dbReference type="RefSeq" id="WP_011878705.1">
    <property type="nucleotide sequence ID" value="NC_009253.1"/>
</dbReference>
<keyword evidence="1 5" id="KW-1003">Cell membrane</keyword>
<comment type="subcellular location">
    <subcellularLocation>
        <location evidence="5">Cell membrane</location>
    </subcellularLocation>
    <subcellularLocation>
        <location evidence="5">Bacterial flagellum basal body</location>
    </subcellularLocation>
</comment>
<dbReference type="KEGG" id="drm:Dred_2397"/>
<comment type="similarity">
    <text evidence="5">Belongs to the FliO/MopB family.</text>
</comment>
<evidence type="ECO:0000256" key="4">
    <source>
        <dbReference type="ARBA" id="ARBA00023136"/>
    </source>
</evidence>
<evidence type="ECO:0000256" key="1">
    <source>
        <dbReference type="ARBA" id="ARBA00022475"/>
    </source>
</evidence>
<dbReference type="Proteomes" id="UP000001556">
    <property type="component" value="Chromosome"/>
</dbReference>
<evidence type="ECO:0000256" key="2">
    <source>
        <dbReference type="ARBA" id="ARBA00022692"/>
    </source>
</evidence>
<reference evidence="7 8" key="1">
    <citation type="submission" date="2007-03" db="EMBL/GenBank/DDBJ databases">
        <title>Complete sequence of Desulfotomaculum reducens MI-1.</title>
        <authorList>
            <consortium name="US DOE Joint Genome Institute"/>
            <person name="Copeland A."/>
            <person name="Lucas S."/>
            <person name="Lapidus A."/>
            <person name="Barry K."/>
            <person name="Detter J.C."/>
            <person name="Glavina del Rio T."/>
            <person name="Hammon N."/>
            <person name="Israni S."/>
            <person name="Dalin E."/>
            <person name="Tice H."/>
            <person name="Pitluck S."/>
            <person name="Sims D."/>
            <person name="Brettin T."/>
            <person name="Bruce D."/>
            <person name="Han C."/>
            <person name="Tapia R."/>
            <person name="Schmutz J."/>
            <person name="Larimer F."/>
            <person name="Land M."/>
            <person name="Hauser L."/>
            <person name="Kyrpides N."/>
            <person name="Kim E."/>
            <person name="Tebo B.M."/>
            <person name="Richardson P."/>
        </authorList>
    </citation>
    <scope>NUCLEOTIDE SEQUENCE [LARGE SCALE GENOMIC DNA]</scope>
    <source>
        <strain evidence="7 8">MI-1</strain>
    </source>
</reference>
<proteinExistence type="inferred from homology"/>
<keyword evidence="3 5" id="KW-1133">Transmembrane helix</keyword>
<dbReference type="GO" id="GO:0005886">
    <property type="term" value="C:plasma membrane"/>
    <property type="evidence" value="ECO:0007669"/>
    <property type="project" value="UniProtKB-SubCell"/>
</dbReference>
<dbReference type="AlphaFoldDB" id="A4J754"/>
<dbReference type="GO" id="GO:0044781">
    <property type="term" value="P:bacterial-type flagellum organization"/>
    <property type="evidence" value="ECO:0007669"/>
    <property type="project" value="UniProtKB-UniRule"/>
</dbReference>
<dbReference type="NCBIfam" id="TIGR03500">
    <property type="entry name" value="FliO_TIGR"/>
    <property type="match status" value="1"/>
</dbReference>
<name>A4J754_DESRM</name>
<dbReference type="STRING" id="349161.Dred_2397"/>
<gene>
    <name evidence="7" type="ordered locus">Dred_2397</name>
</gene>
<dbReference type="GO" id="GO:0009425">
    <property type="term" value="C:bacterial-type flagellum basal body"/>
    <property type="evidence" value="ECO:0007669"/>
    <property type="project" value="UniProtKB-SubCell"/>
</dbReference>
<keyword evidence="4 5" id="KW-0472">Membrane</keyword>
<dbReference type="EMBL" id="CP000612">
    <property type="protein sequence ID" value="ABO50907.1"/>
    <property type="molecule type" value="Genomic_DNA"/>
</dbReference>
<sequence>MDNETIWLFIKVFTLLPLILVLAYITIKYGLARTRGFTIGTRYMRRVDHLPLGPKAGLTLVEVGGRYYLVAFQENSISLLKEFDTLPESISASSPATGSVTNFKDILYQHMKQTQQYLSGKGRKGKSGSGCPASGQKEKD</sequence>
<accession>A4J754</accession>
<dbReference type="HOGENOM" id="CLU_149216_0_0_9"/>
<feature type="region of interest" description="Disordered" evidence="6">
    <location>
        <begin position="117"/>
        <end position="140"/>
    </location>
</feature>
<keyword evidence="8" id="KW-1185">Reference proteome</keyword>
<keyword evidence="2 5" id="KW-0812">Transmembrane</keyword>